<evidence type="ECO:0000313" key="6">
    <source>
        <dbReference type="EMBL" id="MEX6464014.1"/>
    </source>
</evidence>
<evidence type="ECO:0000256" key="1">
    <source>
        <dbReference type="ARBA" id="ARBA00001974"/>
    </source>
</evidence>
<dbReference type="InterPro" id="IPR050315">
    <property type="entry name" value="FAD-oxidoreductase_2"/>
</dbReference>
<dbReference type="SUPFAM" id="SSF51905">
    <property type="entry name" value="FAD/NAD(P)-binding domain"/>
    <property type="match status" value="1"/>
</dbReference>
<keyword evidence="7" id="KW-1185">Reference proteome</keyword>
<accession>A0ABV3YGD8</accession>
<dbReference type="Proteomes" id="UP001560293">
    <property type="component" value="Unassembled WGS sequence"/>
</dbReference>
<feature type="domain" description="FAD-dependent oxidoreductase 2 FAD-binding" evidence="5">
    <location>
        <begin position="16"/>
        <end position="462"/>
    </location>
</feature>
<dbReference type="SUPFAM" id="SSF56425">
    <property type="entry name" value="Succinate dehydrogenase/fumarate reductase flavoprotein, catalytic domain"/>
    <property type="match status" value="1"/>
</dbReference>
<dbReference type="InterPro" id="IPR027477">
    <property type="entry name" value="Succ_DH/fumarate_Rdtase_cat_sf"/>
</dbReference>
<evidence type="ECO:0000313" key="7">
    <source>
        <dbReference type="Proteomes" id="UP001560293"/>
    </source>
</evidence>
<reference evidence="7" key="1">
    <citation type="submission" date="2024-07" db="EMBL/GenBank/DDBJ databases">
        <title>Pseudomonas strain that inhibits Aeromonas fish pathogens.</title>
        <authorList>
            <person name="Wildschutte H."/>
        </authorList>
    </citation>
    <scope>NUCLEOTIDE SEQUENCE [LARGE SCALE GENOMIC DNA]</scope>
    <source>
        <strain evidence="7">n60</strain>
    </source>
</reference>
<proteinExistence type="predicted"/>
<dbReference type="Gene3D" id="3.90.700.10">
    <property type="entry name" value="Succinate dehydrogenase/fumarate reductase flavoprotein, catalytic domain"/>
    <property type="match status" value="1"/>
</dbReference>
<keyword evidence="4" id="KW-0560">Oxidoreductase</keyword>
<keyword evidence="2" id="KW-0285">Flavoprotein</keyword>
<comment type="caution">
    <text evidence="6">The sequence shown here is derived from an EMBL/GenBank/DDBJ whole genome shotgun (WGS) entry which is preliminary data.</text>
</comment>
<organism evidence="6 7">
    <name type="scientific">Dietzia cinnamea</name>
    <dbReference type="NCBI Taxonomy" id="321318"/>
    <lineage>
        <taxon>Bacteria</taxon>
        <taxon>Bacillati</taxon>
        <taxon>Actinomycetota</taxon>
        <taxon>Actinomycetes</taxon>
        <taxon>Mycobacteriales</taxon>
        <taxon>Dietziaceae</taxon>
        <taxon>Dietzia</taxon>
    </lineage>
</organism>
<evidence type="ECO:0000256" key="4">
    <source>
        <dbReference type="ARBA" id="ARBA00023002"/>
    </source>
</evidence>
<dbReference type="Gene3D" id="3.50.50.60">
    <property type="entry name" value="FAD/NAD(P)-binding domain"/>
    <property type="match status" value="1"/>
</dbReference>
<evidence type="ECO:0000256" key="3">
    <source>
        <dbReference type="ARBA" id="ARBA00022827"/>
    </source>
</evidence>
<sequence>MADTSSDTGPSVFTADVLVVGMGIAGACASIEAAEAGATVIAIEGASGPGGSSAQSGGEIYLGGGTATQRALGISDTVEDMRAFLTAALGPNADQAKIDEYCAGAVEHHDWLVDHGAVFNHKLWDTPTWMPGDDSGLMWMGERAEPYASLAKPAARGHRPPGPNFAGNLLMNSLVATAEKAGVDLHCDVKARSLIVEDGCVVGVRATQFGSEREYRATGGVVLATGGFVDNDRMLEQWAPQLLGKDKVSDGRDDGSGIEMGMEAGAAVRRVHQTETAMLIIPRLVVGSMLVDGDGQRFINEEVYPGLYCHAAVHHRRPPVWVIIDGKGIEDVPENELWGMQPMHAAETIEELAADCGLPADALADQLRRYNEGAARGEDPQFGKSARWVRPLEPPFGAYPTGAGGPDTFNGLPLKAQGFTLGGLHTDLDSRVLSRAGDPVPGLFAAGRCTHGLHGDGYISGTSLGDGSFFGRRAGRGAAGATGAGGAAGATGATGAGGASAAVDAVGSVQA</sequence>
<protein>
    <submittedName>
        <fullName evidence="6">FAD-dependent oxidoreductase</fullName>
    </submittedName>
</protein>
<dbReference type="EMBL" id="JBFTEZ010000002">
    <property type="protein sequence ID" value="MEX6464014.1"/>
    <property type="molecule type" value="Genomic_DNA"/>
</dbReference>
<dbReference type="RefSeq" id="WP_259908208.1">
    <property type="nucleotide sequence ID" value="NZ_JALXSR010000069.1"/>
</dbReference>
<dbReference type="InterPro" id="IPR003953">
    <property type="entry name" value="FAD-dep_OxRdtase_2_FAD-bd"/>
</dbReference>
<gene>
    <name evidence="6" type="ORF">AB6N35_06535</name>
</gene>
<comment type="cofactor">
    <cofactor evidence="1">
        <name>FAD</name>
        <dbReference type="ChEBI" id="CHEBI:57692"/>
    </cofactor>
</comment>
<keyword evidence="3" id="KW-0274">FAD</keyword>
<evidence type="ECO:0000259" key="5">
    <source>
        <dbReference type="Pfam" id="PF00890"/>
    </source>
</evidence>
<dbReference type="PANTHER" id="PTHR43400">
    <property type="entry name" value="FUMARATE REDUCTASE"/>
    <property type="match status" value="1"/>
</dbReference>
<evidence type="ECO:0000256" key="2">
    <source>
        <dbReference type="ARBA" id="ARBA00022630"/>
    </source>
</evidence>
<dbReference type="InterPro" id="IPR036188">
    <property type="entry name" value="FAD/NAD-bd_sf"/>
</dbReference>
<name>A0ABV3YGD8_9ACTN</name>
<dbReference type="PANTHER" id="PTHR43400:SF10">
    <property type="entry name" value="3-OXOSTEROID 1-DEHYDROGENASE"/>
    <property type="match status" value="1"/>
</dbReference>
<dbReference type="Pfam" id="PF00890">
    <property type="entry name" value="FAD_binding_2"/>
    <property type="match status" value="1"/>
</dbReference>
<dbReference type="NCBIfam" id="NF005510">
    <property type="entry name" value="PRK07121.1-3"/>
    <property type="match status" value="1"/>
</dbReference>